<dbReference type="Pfam" id="PF07584">
    <property type="entry name" value="BatA"/>
    <property type="match status" value="1"/>
</dbReference>
<evidence type="ECO:0000256" key="1">
    <source>
        <dbReference type="SAM" id="Phobius"/>
    </source>
</evidence>
<name>A0A3B9KXP7_9PROT</name>
<feature type="non-terminal residue" evidence="3">
    <location>
        <position position="326"/>
    </location>
</feature>
<dbReference type="Proteomes" id="UP000259173">
    <property type="component" value="Unassembled WGS sequence"/>
</dbReference>
<evidence type="ECO:0000313" key="3">
    <source>
        <dbReference type="EMBL" id="HAE93500.1"/>
    </source>
</evidence>
<dbReference type="AlphaFoldDB" id="A0A3B9KXP7"/>
<dbReference type="InterPro" id="IPR011933">
    <property type="entry name" value="Double_TM_dom"/>
</dbReference>
<dbReference type="EMBL" id="DMBR01000088">
    <property type="protein sequence ID" value="HAE93500.1"/>
    <property type="molecule type" value="Genomic_DNA"/>
</dbReference>
<reference evidence="3 4" key="1">
    <citation type="journal article" date="2018" name="Nat. Biotechnol.">
        <title>A standardized bacterial taxonomy based on genome phylogeny substantially revises the tree of life.</title>
        <authorList>
            <person name="Parks D.H."/>
            <person name="Chuvochina M."/>
            <person name="Waite D.W."/>
            <person name="Rinke C."/>
            <person name="Skarshewski A."/>
            <person name="Chaumeil P.A."/>
            <person name="Hugenholtz P."/>
        </authorList>
    </citation>
    <scope>NUCLEOTIDE SEQUENCE [LARGE SCALE GENOMIC DNA]</scope>
    <source>
        <strain evidence="3">UBA8557</strain>
    </source>
</reference>
<dbReference type="InterPro" id="IPR024163">
    <property type="entry name" value="Aerotolerance_reg_N"/>
</dbReference>
<accession>A0A3B9KXP7</accession>
<evidence type="ECO:0000259" key="2">
    <source>
        <dbReference type="Pfam" id="PF07584"/>
    </source>
</evidence>
<keyword evidence="1" id="KW-0472">Membrane</keyword>
<organism evidence="3 4">
    <name type="scientific">Hyphomonas atlantica</name>
    <dbReference type="NCBI Taxonomy" id="1280948"/>
    <lineage>
        <taxon>Bacteria</taxon>
        <taxon>Pseudomonadati</taxon>
        <taxon>Pseudomonadota</taxon>
        <taxon>Alphaproteobacteria</taxon>
        <taxon>Hyphomonadales</taxon>
        <taxon>Hyphomonadaceae</taxon>
        <taxon>Hyphomonas</taxon>
    </lineage>
</organism>
<gene>
    <name evidence="3" type="ORF">DCG65_03005</name>
</gene>
<dbReference type="NCBIfam" id="TIGR02226">
    <property type="entry name" value="two_anch"/>
    <property type="match status" value="1"/>
</dbReference>
<keyword evidence="1" id="KW-0812">Transmembrane</keyword>
<dbReference type="PANTHER" id="PTHR37464">
    <property type="entry name" value="BLL2463 PROTEIN"/>
    <property type="match status" value="1"/>
</dbReference>
<proteinExistence type="predicted"/>
<comment type="caution">
    <text evidence="3">The sequence shown here is derived from an EMBL/GenBank/DDBJ whole genome shotgun (WGS) entry which is preliminary data.</text>
</comment>
<keyword evidence="1" id="KW-1133">Transmembrane helix</keyword>
<sequence>MTALGPFLLGAPWALAALAALPLIWWILRATPPAPRHAELPSMQLLDGIEPQEETPARTPWWVWLIRTLAVAAAILGLSQPVYAPGAQTETAEGTGSLLIVVDNGWSSAPRWPDLINAATATLDSGNRDAPVHLLLTAPQQFNPDPAERISRADMAKRLASLRPQAWAPDRADALARLRDSTFTPDRIFWASDGLEGRNGQRFAQELSSIAPLTVYAAAPTGPVVISSIRSQTDSVSVTARRADARGVTTGYVSALTIDGSALATAPLDFADGQSEAVAEFTIPAAALARVARFNVTGQQGAGTVWLWDSADRSRRVGLVDAGASA</sequence>
<protein>
    <recommendedName>
        <fullName evidence="2">Aerotolerance regulator N-terminal domain-containing protein</fullName>
    </recommendedName>
</protein>
<dbReference type="PANTHER" id="PTHR37464:SF1">
    <property type="entry name" value="BLL2463 PROTEIN"/>
    <property type="match status" value="1"/>
</dbReference>
<evidence type="ECO:0000313" key="4">
    <source>
        <dbReference type="Proteomes" id="UP000259173"/>
    </source>
</evidence>
<feature type="transmembrane region" description="Helical" evidence="1">
    <location>
        <begin position="7"/>
        <end position="28"/>
    </location>
</feature>
<feature type="domain" description="Aerotolerance regulator N-terminal" evidence="2">
    <location>
        <begin position="11"/>
        <end position="81"/>
    </location>
</feature>